<dbReference type="EMBL" id="ASPP01049162">
    <property type="protein sequence ID" value="ETN97610.1"/>
    <property type="molecule type" value="Genomic_DNA"/>
</dbReference>
<organism evidence="1 2">
    <name type="scientific">Reticulomyxa filosa</name>
    <dbReference type="NCBI Taxonomy" id="46433"/>
    <lineage>
        <taxon>Eukaryota</taxon>
        <taxon>Sar</taxon>
        <taxon>Rhizaria</taxon>
        <taxon>Retaria</taxon>
        <taxon>Foraminifera</taxon>
        <taxon>Monothalamids</taxon>
        <taxon>Reticulomyxidae</taxon>
        <taxon>Reticulomyxa</taxon>
    </lineage>
</organism>
<reference evidence="1 2" key="1">
    <citation type="journal article" date="2013" name="Curr. Biol.">
        <title>The Genome of the Foraminiferan Reticulomyxa filosa.</title>
        <authorList>
            <person name="Glockner G."/>
            <person name="Hulsmann N."/>
            <person name="Schleicher M."/>
            <person name="Noegel A.A."/>
            <person name="Eichinger L."/>
            <person name="Gallinger C."/>
            <person name="Pawlowski J."/>
            <person name="Sierra R."/>
            <person name="Euteneuer U."/>
            <person name="Pillet L."/>
            <person name="Moustafa A."/>
            <person name="Platzer M."/>
            <person name="Groth M."/>
            <person name="Szafranski K."/>
            <person name="Schliwa M."/>
        </authorList>
    </citation>
    <scope>NUCLEOTIDE SEQUENCE [LARGE SCALE GENOMIC DNA]</scope>
</reference>
<name>X6L821_RETFI</name>
<comment type="caution">
    <text evidence="1">The sequence shown here is derived from an EMBL/GenBank/DDBJ whole genome shotgun (WGS) entry which is preliminary data.</text>
</comment>
<keyword evidence="2" id="KW-1185">Reference proteome</keyword>
<gene>
    <name evidence="1" type="ORF">RFI_39921</name>
</gene>
<protein>
    <submittedName>
        <fullName evidence="1">Uncharacterized protein</fullName>
    </submittedName>
</protein>
<feature type="non-terminal residue" evidence="1">
    <location>
        <position position="1"/>
    </location>
</feature>
<evidence type="ECO:0000313" key="1">
    <source>
        <dbReference type="EMBL" id="ETN97610.1"/>
    </source>
</evidence>
<proteinExistence type="predicted"/>
<accession>X6L821</accession>
<dbReference type="AlphaFoldDB" id="X6L821"/>
<sequence>NRRISAEKEKTLLVNAIQNQRWKFTRIFIRSEVILEVFKQEMNTRRAVDPKGWRLQFLWKLILERGDTSLWADPGIMQAVVDVMSGAIMTGVYQVMWTEVVFSILLSIIEWGLTDDKRFLAMPQEHQNINFYIKKCLDITLKYLSIGLAKTLIELSIKYSCKWKTKCTYTTGLLISQTLELCRQDEPWLAKILEQIDNTSVCDALFKLLLAMDNGTITDQKLLNVIKQFFDV</sequence>
<evidence type="ECO:0000313" key="2">
    <source>
        <dbReference type="Proteomes" id="UP000023152"/>
    </source>
</evidence>
<dbReference type="Proteomes" id="UP000023152">
    <property type="component" value="Unassembled WGS sequence"/>
</dbReference>